<reference evidence="2" key="1">
    <citation type="submission" date="2020-10" db="EMBL/GenBank/DDBJ databases">
        <title>Genome Sequence of Monilinia vaccinii-corymbosi Sheds Light on Mummy Berry Disease Infection of Blueberry and Mating Type.</title>
        <authorList>
            <person name="Yow A.G."/>
            <person name="Zhang Y."/>
            <person name="Bansal K."/>
            <person name="Eacker S.M."/>
            <person name="Sullivan S."/>
            <person name="Liachko I."/>
            <person name="Cubeta M.A."/>
            <person name="Rollins J.A."/>
            <person name="Ashrafi H."/>
        </authorList>
    </citation>
    <scope>NUCLEOTIDE SEQUENCE</scope>
    <source>
        <strain evidence="2">RL-1</strain>
    </source>
</reference>
<feature type="region of interest" description="Disordered" evidence="1">
    <location>
        <begin position="162"/>
        <end position="203"/>
    </location>
</feature>
<feature type="compositionally biased region" description="Basic and acidic residues" evidence="1">
    <location>
        <begin position="305"/>
        <end position="320"/>
    </location>
</feature>
<evidence type="ECO:0000313" key="2">
    <source>
        <dbReference type="EMBL" id="QSZ36533.1"/>
    </source>
</evidence>
<feature type="compositionally biased region" description="Low complexity" evidence="1">
    <location>
        <begin position="14"/>
        <end position="27"/>
    </location>
</feature>
<sequence length="335" mass="35454">MESQGNNQPSGSQTGTPTKITPSTSSKENSVARLNRQSSIRTTERPPSLHLTSQEFETFYQQVGDISLEEAKDHLQNLGPVPTMPDPTEVNNRKLLEQEEIKTIRRDAVNFLKRRTAERLAKLANPTLTVTNENNTTSPIPSTTHAESAAPVEMAQSTLGSTSAFSSGATRSIEGQTYQPRRPVATYAGPDTRQFSPSTSGVARPLGSSGFNAAPVTTSGWVSNPYASNYGAPPASAAAGAMGLPIPPVVPSQNQPVSLEWLYGAPVRSPLVSANVSRQTTPDLVYSSDGSEDDSGKRKANSPAADRKLEHNKFKSDVRGPGRGAGGAGGSAPQQ</sequence>
<proteinExistence type="predicted"/>
<accession>A0A8A3PNE9</accession>
<dbReference type="EMBL" id="CP063411">
    <property type="protein sequence ID" value="QSZ36533.1"/>
    <property type="molecule type" value="Genomic_DNA"/>
</dbReference>
<protein>
    <submittedName>
        <fullName evidence="2">Uncharacterized protein</fullName>
    </submittedName>
</protein>
<feature type="compositionally biased region" description="Gly residues" evidence="1">
    <location>
        <begin position="321"/>
        <end position="335"/>
    </location>
</feature>
<keyword evidence="3" id="KW-1185">Reference proteome</keyword>
<organism evidence="2 3">
    <name type="scientific">Monilinia vaccinii-corymbosi</name>
    <dbReference type="NCBI Taxonomy" id="61207"/>
    <lineage>
        <taxon>Eukaryota</taxon>
        <taxon>Fungi</taxon>
        <taxon>Dikarya</taxon>
        <taxon>Ascomycota</taxon>
        <taxon>Pezizomycotina</taxon>
        <taxon>Leotiomycetes</taxon>
        <taxon>Helotiales</taxon>
        <taxon>Sclerotiniaceae</taxon>
        <taxon>Monilinia</taxon>
    </lineage>
</organism>
<dbReference type="OrthoDB" id="3551674at2759"/>
<evidence type="ECO:0000256" key="1">
    <source>
        <dbReference type="SAM" id="MobiDB-lite"/>
    </source>
</evidence>
<name>A0A8A3PNE9_9HELO</name>
<gene>
    <name evidence="2" type="ORF">DSL72_006413</name>
</gene>
<feature type="region of interest" description="Disordered" evidence="1">
    <location>
        <begin position="274"/>
        <end position="335"/>
    </location>
</feature>
<feature type="compositionally biased region" description="Polar residues" evidence="1">
    <location>
        <begin position="1"/>
        <end position="13"/>
    </location>
</feature>
<dbReference type="AlphaFoldDB" id="A0A8A3PNE9"/>
<feature type="region of interest" description="Disordered" evidence="1">
    <location>
        <begin position="1"/>
        <end position="53"/>
    </location>
</feature>
<evidence type="ECO:0000313" key="3">
    <source>
        <dbReference type="Proteomes" id="UP000672032"/>
    </source>
</evidence>
<dbReference type="Proteomes" id="UP000672032">
    <property type="component" value="Chromosome 7"/>
</dbReference>
<feature type="compositionally biased region" description="Polar residues" evidence="1">
    <location>
        <begin position="162"/>
        <end position="179"/>
    </location>
</feature>